<keyword evidence="2" id="KW-0540">Nuclease</keyword>
<comment type="cofactor">
    <cofactor evidence="1">
        <name>Mg(2+)</name>
        <dbReference type="ChEBI" id="CHEBI:18420"/>
    </cofactor>
</comment>
<evidence type="ECO:0000313" key="8">
    <source>
        <dbReference type="EMBL" id="ASJ04910.1"/>
    </source>
</evidence>
<evidence type="ECO:0000313" key="9">
    <source>
        <dbReference type="Proteomes" id="UP000250272"/>
    </source>
</evidence>
<proteinExistence type="inferred from homology"/>
<organism evidence="8 9">
    <name type="scientific">Thermococcus barossii</name>
    <dbReference type="NCBI Taxonomy" id="54077"/>
    <lineage>
        <taxon>Archaea</taxon>
        <taxon>Methanobacteriati</taxon>
        <taxon>Methanobacteriota</taxon>
        <taxon>Thermococci</taxon>
        <taxon>Thermococcales</taxon>
        <taxon>Thermococcaceae</taxon>
        <taxon>Thermococcus</taxon>
    </lineage>
</organism>
<dbReference type="InterPro" id="IPR002716">
    <property type="entry name" value="PIN_dom"/>
</dbReference>
<dbReference type="PANTHER" id="PTHR33653">
    <property type="entry name" value="RIBONUCLEASE VAPC2"/>
    <property type="match status" value="1"/>
</dbReference>
<evidence type="ECO:0000256" key="4">
    <source>
        <dbReference type="ARBA" id="ARBA00022801"/>
    </source>
</evidence>
<dbReference type="RefSeq" id="WP_088864920.1">
    <property type="nucleotide sequence ID" value="NZ_CP015101.1"/>
</dbReference>
<dbReference type="GO" id="GO:0046872">
    <property type="term" value="F:metal ion binding"/>
    <property type="evidence" value="ECO:0007669"/>
    <property type="project" value="UniProtKB-KW"/>
</dbReference>
<evidence type="ECO:0000256" key="1">
    <source>
        <dbReference type="ARBA" id="ARBA00001946"/>
    </source>
</evidence>
<dbReference type="InterPro" id="IPR029060">
    <property type="entry name" value="PIN-like_dom_sf"/>
</dbReference>
<dbReference type="Pfam" id="PF01850">
    <property type="entry name" value="PIN"/>
    <property type="match status" value="1"/>
</dbReference>
<evidence type="ECO:0000259" key="7">
    <source>
        <dbReference type="Pfam" id="PF01850"/>
    </source>
</evidence>
<keyword evidence="5" id="KW-0460">Magnesium</keyword>
<evidence type="ECO:0000256" key="2">
    <source>
        <dbReference type="ARBA" id="ARBA00022722"/>
    </source>
</evidence>
<dbReference type="GO" id="GO:0004518">
    <property type="term" value="F:nuclease activity"/>
    <property type="evidence" value="ECO:0007669"/>
    <property type="project" value="UniProtKB-KW"/>
</dbReference>
<name>A0A2Z2ME58_9EURY</name>
<dbReference type="AlphaFoldDB" id="A0A2Z2ME58"/>
<dbReference type="GeneID" id="33326278"/>
<dbReference type="EMBL" id="CP015101">
    <property type="protein sequence ID" value="ASJ04910.1"/>
    <property type="molecule type" value="Genomic_DNA"/>
</dbReference>
<keyword evidence="3" id="KW-0479">Metal-binding</keyword>
<dbReference type="Gene3D" id="3.40.50.1010">
    <property type="entry name" value="5'-nuclease"/>
    <property type="match status" value="1"/>
</dbReference>
<evidence type="ECO:0000256" key="5">
    <source>
        <dbReference type="ARBA" id="ARBA00022842"/>
    </source>
</evidence>
<dbReference type="Proteomes" id="UP000250272">
    <property type="component" value="Chromosome"/>
</dbReference>
<protein>
    <submittedName>
        <fullName evidence="8">Twitching motility protein PilT</fullName>
    </submittedName>
</protein>
<accession>A0A2Z2ME58</accession>
<sequence>MAKFFADTYALVEILRGNPNYSTYAEEELYTTEFNLLELSYALTRDFGEKKAKAIVELVRSVFIILTPDTTHYVRASTLRLRAKKEGKKLSLIDCLGYVLAKDMEMRFLTGDKEFVNMENVEFVK</sequence>
<dbReference type="OrthoDB" id="94926at2157"/>
<feature type="domain" description="PIN" evidence="7">
    <location>
        <begin position="5"/>
        <end position="118"/>
    </location>
</feature>
<comment type="similarity">
    <text evidence="6">Belongs to the PINc/VapC protein family.</text>
</comment>
<keyword evidence="9" id="KW-1185">Reference proteome</keyword>
<dbReference type="SUPFAM" id="SSF88723">
    <property type="entry name" value="PIN domain-like"/>
    <property type="match status" value="1"/>
</dbReference>
<gene>
    <name evidence="8" type="ORF">A3L01_05850</name>
</gene>
<dbReference type="KEGG" id="tbs:A3L01_05850"/>
<reference evidence="8 9" key="1">
    <citation type="submission" date="2016-04" db="EMBL/GenBank/DDBJ databases">
        <title>Complete genome sequence of Thermococcus barossii type strain SHCK-94.</title>
        <authorList>
            <person name="Oger P.M."/>
        </authorList>
    </citation>
    <scope>NUCLEOTIDE SEQUENCE [LARGE SCALE GENOMIC DNA]</scope>
    <source>
        <strain evidence="8 9">SHCK-94</strain>
    </source>
</reference>
<evidence type="ECO:0000256" key="6">
    <source>
        <dbReference type="ARBA" id="ARBA00038093"/>
    </source>
</evidence>
<dbReference type="PANTHER" id="PTHR33653:SF1">
    <property type="entry name" value="RIBONUCLEASE VAPC2"/>
    <property type="match status" value="1"/>
</dbReference>
<evidence type="ECO:0000256" key="3">
    <source>
        <dbReference type="ARBA" id="ARBA00022723"/>
    </source>
</evidence>
<dbReference type="GO" id="GO:0016787">
    <property type="term" value="F:hydrolase activity"/>
    <property type="evidence" value="ECO:0007669"/>
    <property type="project" value="UniProtKB-KW"/>
</dbReference>
<dbReference type="InterPro" id="IPR050556">
    <property type="entry name" value="Type_II_TA_system_RNase"/>
</dbReference>
<keyword evidence="4" id="KW-0378">Hydrolase</keyword>